<feature type="compositionally biased region" description="Basic residues" evidence="1">
    <location>
        <begin position="50"/>
        <end position="61"/>
    </location>
</feature>
<protein>
    <submittedName>
        <fullName evidence="2">Uncharacterized protein</fullName>
    </submittedName>
</protein>
<feature type="non-terminal residue" evidence="2">
    <location>
        <position position="61"/>
    </location>
</feature>
<evidence type="ECO:0000313" key="3">
    <source>
        <dbReference type="Proteomes" id="UP000265520"/>
    </source>
</evidence>
<accession>A0A392UCF6</accession>
<feature type="compositionally biased region" description="Basic and acidic residues" evidence="1">
    <location>
        <begin position="15"/>
        <end position="46"/>
    </location>
</feature>
<organism evidence="2 3">
    <name type="scientific">Trifolium medium</name>
    <dbReference type="NCBI Taxonomy" id="97028"/>
    <lineage>
        <taxon>Eukaryota</taxon>
        <taxon>Viridiplantae</taxon>
        <taxon>Streptophyta</taxon>
        <taxon>Embryophyta</taxon>
        <taxon>Tracheophyta</taxon>
        <taxon>Spermatophyta</taxon>
        <taxon>Magnoliopsida</taxon>
        <taxon>eudicotyledons</taxon>
        <taxon>Gunneridae</taxon>
        <taxon>Pentapetalae</taxon>
        <taxon>rosids</taxon>
        <taxon>fabids</taxon>
        <taxon>Fabales</taxon>
        <taxon>Fabaceae</taxon>
        <taxon>Papilionoideae</taxon>
        <taxon>50 kb inversion clade</taxon>
        <taxon>NPAAA clade</taxon>
        <taxon>Hologalegina</taxon>
        <taxon>IRL clade</taxon>
        <taxon>Trifolieae</taxon>
        <taxon>Trifolium</taxon>
    </lineage>
</organism>
<proteinExistence type="predicted"/>
<feature type="region of interest" description="Disordered" evidence="1">
    <location>
        <begin position="1"/>
        <end position="61"/>
    </location>
</feature>
<evidence type="ECO:0000313" key="2">
    <source>
        <dbReference type="EMBL" id="MCI69405.1"/>
    </source>
</evidence>
<dbReference type="AlphaFoldDB" id="A0A392UCF6"/>
<keyword evidence="3" id="KW-1185">Reference proteome</keyword>
<dbReference type="Proteomes" id="UP000265520">
    <property type="component" value="Unassembled WGS sequence"/>
</dbReference>
<comment type="caution">
    <text evidence="2">The sequence shown here is derived from an EMBL/GenBank/DDBJ whole genome shotgun (WGS) entry which is preliminary data.</text>
</comment>
<evidence type="ECO:0000256" key="1">
    <source>
        <dbReference type="SAM" id="MobiDB-lite"/>
    </source>
</evidence>
<feature type="compositionally biased region" description="Polar residues" evidence="1">
    <location>
        <begin position="1"/>
        <end position="14"/>
    </location>
</feature>
<name>A0A392UCF6_9FABA</name>
<reference evidence="2 3" key="1">
    <citation type="journal article" date="2018" name="Front. Plant Sci.">
        <title>Red Clover (Trifolium pratense) and Zigzag Clover (T. medium) - A Picture of Genomic Similarities and Differences.</title>
        <authorList>
            <person name="Dluhosova J."/>
            <person name="Istvanek J."/>
            <person name="Nedelnik J."/>
            <person name="Repkova J."/>
        </authorList>
    </citation>
    <scope>NUCLEOTIDE SEQUENCE [LARGE SCALE GENOMIC DNA]</scope>
    <source>
        <strain evidence="3">cv. 10/8</strain>
        <tissue evidence="2">Leaf</tissue>
    </source>
</reference>
<sequence>MEPKQPNCTLQTAIRRNDDGGLNEMEERTPEKRELKTEPSDKETVVRRQSPTHHHTSMLHR</sequence>
<dbReference type="EMBL" id="LXQA010755388">
    <property type="protein sequence ID" value="MCI69405.1"/>
    <property type="molecule type" value="Genomic_DNA"/>
</dbReference>